<proteinExistence type="predicted"/>
<keyword evidence="2" id="KW-1185">Reference proteome</keyword>
<dbReference type="InterPro" id="IPR011009">
    <property type="entry name" value="Kinase-like_dom_sf"/>
</dbReference>
<evidence type="ECO:0000313" key="2">
    <source>
        <dbReference type="Proteomes" id="UP001221142"/>
    </source>
</evidence>
<evidence type="ECO:0000313" key="1">
    <source>
        <dbReference type="EMBL" id="KAJ7641650.1"/>
    </source>
</evidence>
<dbReference type="AlphaFoldDB" id="A0AAD7C7Z0"/>
<dbReference type="Proteomes" id="UP001221142">
    <property type="component" value="Unassembled WGS sequence"/>
</dbReference>
<organism evidence="1 2">
    <name type="scientific">Roridomyces roridus</name>
    <dbReference type="NCBI Taxonomy" id="1738132"/>
    <lineage>
        <taxon>Eukaryota</taxon>
        <taxon>Fungi</taxon>
        <taxon>Dikarya</taxon>
        <taxon>Basidiomycota</taxon>
        <taxon>Agaricomycotina</taxon>
        <taxon>Agaricomycetes</taxon>
        <taxon>Agaricomycetidae</taxon>
        <taxon>Agaricales</taxon>
        <taxon>Marasmiineae</taxon>
        <taxon>Mycenaceae</taxon>
        <taxon>Roridomyces</taxon>
    </lineage>
</organism>
<dbReference type="PANTHER" id="PTHR36091">
    <property type="entry name" value="ALTERED INHERITANCE OF MITOCHONDRIA PROTEIN 9, MITOCHONDRIAL"/>
    <property type="match status" value="1"/>
</dbReference>
<protein>
    <recommendedName>
        <fullName evidence="3">Aminoglycoside phosphotransferase domain-containing protein</fullName>
    </recommendedName>
</protein>
<dbReference type="EMBL" id="JARKIF010000004">
    <property type="protein sequence ID" value="KAJ7641650.1"/>
    <property type="molecule type" value="Genomic_DNA"/>
</dbReference>
<dbReference type="PANTHER" id="PTHR36091:SF2">
    <property type="entry name" value="AMINOGLYCOSIDE PHOSPHOTRANSFERASE DOMAIN-CONTAINING PROTEIN"/>
    <property type="match status" value="1"/>
</dbReference>
<dbReference type="InterPro" id="IPR051035">
    <property type="entry name" value="Mito_inheritance_9"/>
</dbReference>
<dbReference type="SUPFAM" id="SSF56112">
    <property type="entry name" value="Protein kinase-like (PK-like)"/>
    <property type="match status" value="1"/>
</dbReference>
<accession>A0AAD7C7Z0</accession>
<gene>
    <name evidence="1" type="ORF">FB45DRAFT_862772</name>
</gene>
<dbReference type="GO" id="GO:0005739">
    <property type="term" value="C:mitochondrion"/>
    <property type="evidence" value="ECO:0007669"/>
    <property type="project" value="TreeGrafter"/>
</dbReference>
<sequence>MHKCAKGRPKIPAPYERGRTILRSGTLLLLPVDWRRALEIVLCSEDGERGFETLHDTCGTEDFARTDESERLRCVYVGRQRFQMLPDARFAVGPDSRPVMWRDERAEMDVHRGPYKDAEATLLGPADKEIAYLKQFGRPQVPVERMKKIVYRNESQQPAEHIENLSRYRLLAPSLIPRNPDLARFRIRHRNVHSDNILVSRSSDGTLNIAAVIDWYYTVILPVFLLSYMPYGFGDFTIPLSRVMVTPADYNESTDPGAEERWGNYQRRLVNHHYLEQVEKDNLLLYRCLEDPSVNQIRREPWGADPLPLKITLLAAATQWQSFRRVGRASCPIKFDMEAMGKTMKEHDYYMKVLKEMSDLQLMCSIATDNFVEEEGFKFAVERGRIAKQKALLDAMPPPMRGRKRRRNGPRMFPELIKDWPFDDFDEEGKAIGS</sequence>
<name>A0AAD7C7Z0_9AGAR</name>
<reference evidence="1" key="1">
    <citation type="submission" date="2023-03" db="EMBL/GenBank/DDBJ databases">
        <title>Massive genome expansion in bonnet fungi (Mycena s.s.) driven by repeated elements and novel gene families across ecological guilds.</title>
        <authorList>
            <consortium name="Lawrence Berkeley National Laboratory"/>
            <person name="Harder C.B."/>
            <person name="Miyauchi S."/>
            <person name="Viragh M."/>
            <person name="Kuo A."/>
            <person name="Thoen E."/>
            <person name="Andreopoulos B."/>
            <person name="Lu D."/>
            <person name="Skrede I."/>
            <person name="Drula E."/>
            <person name="Henrissat B."/>
            <person name="Morin E."/>
            <person name="Kohler A."/>
            <person name="Barry K."/>
            <person name="LaButti K."/>
            <person name="Morin E."/>
            <person name="Salamov A."/>
            <person name="Lipzen A."/>
            <person name="Mereny Z."/>
            <person name="Hegedus B."/>
            <person name="Baldrian P."/>
            <person name="Stursova M."/>
            <person name="Weitz H."/>
            <person name="Taylor A."/>
            <person name="Grigoriev I.V."/>
            <person name="Nagy L.G."/>
            <person name="Martin F."/>
            <person name="Kauserud H."/>
        </authorList>
    </citation>
    <scope>NUCLEOTIDE SEQUENCE</scope>
    <source>
        <strain evidence="1">9284</strain>
    </source>
</reference>
<evidence type="ECO:0008006" key="3">
    <source>
        <dbReference type="Google" id="ProtNLM"/>
    </source>
</evidence>
<comment type="caution">
    <text evidence="1">The sequence shown here is derived from an EMBL/GenBank/DDBJ whole genome shotgun (WGS) entry which is preliminary data.</text>
</comment>